<dbReference type="Proteomes" id="UP000310108">
    <property type="component" value="Unassembled WGS sequence"/>
</dbReference>
<dbReference type="InterPro" id="IPR045564">
    <property type="entry name" value="DUF5910"/>
</dbReference>
<evidence type="ECO:0000313" key="3">
    <source>
        <dbReference type="Proteomes" id="UP000310108"/>
    </source>
</evidence>
<sequence length="191" mass="22604">MLLITLKHLFLLLISLFILTRAEREILGYRRVSREEAVEINRRNNIFRESSYDRLAYDKAEAQIGNGVYLSFTIYSYEKNSDYWWCYVKADRGKLRRAPKVWIPESLWGHPESQIASYVRRHLHQGESADSALRLSRMKSYPNGYDQVLIPTSMVQNDELDTFAKCYEEDSDVPVKEDVDYDEWTNFRNSQ</sequence>
<dbReference type="AlphaFoldDB" id="A0A4V6DGD5"/>
<dbReference type="EMBL" id="PJEX01000239">
    <property type="protein sequence ID" value="TKW52426.1"/>
    <property type="molecule type" value="Genomic_DNA"/>
</dbReference>
<feature type="chain" id="PRO_5020451287" evidence="1">
    <location>
        <begin position="23"/>
        <end position="191"/>
    </location>
</feature>
<dbReference type="OrthoDB" id="4540223at2759"/>
<protein>
    <submittedName>
        <fullName evidence="2">Uncharacterized protein</fullName>
    </submittedName>
</protein>
<dbReference type="STRING" id="1306861.A0A4V6DGD5"/>
<comment type="caution">
    <text evidence="2">The sequence shown here is derived from an EMBL/GenBank/DDBJ whole genome shotgun (WGS) entry which is preliminary data.</text>
</comment>
<dbReference type="Pfam" id="PF19287">
    <property type="entry name" value="DUF5910"/>
    <property type="match status" value="1"/>
</dbReference>
<feature type="signal peptide" evidence="1">
    <location>
        <begin position="1"/>
        <end position="22"/>
    </location>
</feature>
<evidence type="ECO:0000256" key="1">
    <source>
        <dbReference type="SAM" id="SignalP"/>
    </source>
</evidence>
<proteinExistence type="predicted"/>
<keyword evidence="3" id="KW-1185">Reference proteome</keyword>
<name>A0A4V6DGD5_9PEZI</name>
<accession>A0A4V6DGD5</accession>
<organism evidence="2 3">
    <name type="scientific">Colletotrichum tanaceti</name>
    <dbReference type="NCBI Taxonomy" id="1306861"/>
    <lineage>
        <taxon>Eukaryota</taxon>
        <taxon>Fungi</taxon>
        <taxon>Dikarya</taxon>
        <taxon>Ascomycota</taxon>
        <taxon>Pezizomycotina</taxon>
        <taxon>Sordariomycetes</taxon>
        <taxon>Hypocreomycetidae</taxon>
        <taxon>Glomerellales</taxon>
        <taxon>Glomerellaceae</taxon>
        <taxon>Colletotrichum</taxon>
        <taxon>Colletotrichum destructivum species complex</taxon>
    </lineage>
</organism>
<gene>
    <name evidence="2" type="ORF">CTA1_2325</name>
</gene>
<keyword evidence="1" id="KW-0732">Signal</keyword>
<evidence type="ECO:0000313" key="2">
    <source>
        <dbReference type="EMBL" id="TKW52426.1"/>
    </source>
</evidence>
<reference evidence="2 3" key="1">
    <citation type="journal article" date="2019" name="PLoS ONE">
        <title>Comparative genome analysis indicates high evolutionary potential of pathogenicity genes in Colletotrichum tanaceti.</title>
        <authorList>
            <person name="Lelwala R.V."/>
            <person name="Korhonen P.K."/>
            <person name="Young N.D."/>
            <person name="Scott J.B."/>
            <person name="Ades P.A."/>
            <person name="Gasser R.B."/>
            <person name="Taylor P.W.J."/>
        </authorList>
    </citation>
    <scope>NUCLEOTIDE SEQUENCE [LARGE SCALE GENOMIC DNA]</scope>
    <source>
        <strain evidence="2">BRIP57314</strain>
    </source>
</reference>